<name>A0ABU6K0R4_9RHOO</name>
<evidence type="ECO:0000313" key="3">
    <source>
        <dbReference type="EMBL" id="MEC5384673.1"/>
    </source>
</evidence>
<comment type="caution">
    <text evidence="3">The sequence shown here is derived from an EMBL/GenBank/DDBJ whole genome shotgun (WGS) entry which is preliminary data.</text>
</comment>
<feature type="region of interest" description="Disordered" evidence="1">
    <location>
        <begin position="34"/>
        <end position="108"/>
    </location>
</feature>
<evidence type="ECO:0000256" key="1">
    <source>
        <dbReference type="SAM" id="MobiDB-lite"/>
    </source>
</evidence>
<accession>A0ABU6K0R4</accession>
<feature type="compositionally biased region" description="Low complexity" evidence="1">
    <location>
        <begin position="69"/>
        <end position="97"/>
    </location>
</feature>
<dbReference type="RefSeq" id="WP_327597644.1">
    <property type="nucleotide sequence ID" value="NZ_JAYXHS010000001.1"/>
</dbReference>
<keyword evidence="4" id="KW-1185">Reference proteome</keyword>
<feature type="signal peptide" evidence="2">
    <location>
        <begin position="1"/>
        <end position="23"/>
    </location>
</feature>
<reference evidence="3 4" key="1">
    <citation type="submission" date="2024-01" db="EMBL/GenBank/DDBJ databases">
        <title>Uliginosibacterium soil sp. nov.</title>
        <authorList>
            <person name="Lv Y."/>
        </authorList>
    </citation>
    <scope>NUCLEOTIDE SEQUENCE [LARGE SCALE GENOMIC DNA]</scope>
    <source>
        <strain evidence="3 4">H3</strain>
    </source>
</reference>
<feature type="region of interest" description="Disordered" evidence="1">
    <location>
        <begin position="158"/>
        <end position="181"/>
    </location>
</feature>
<dbReference type="Proteomes" id="UP001331561">
    <property type="component" value="Unassembled WGS sequence"/>
</dbReference>
<keyword evidence="2" id="KW-0732">Signal</keyword>
<feature type="chain" id="PRO_5047298943" evidence="2">
    <location>
        <begin position="24"/>
        <end position="259"/>
    </location>
</feature>
<feature type="compositionally biased region" description="Pro residues" evidence="1">
    <location>
        <begin position="51"/>
        <end position="68"/>
    </location>
</feature>
<proteinExistence type="predicted"/>
<evidence type="ECO:0000256" key="2">
    <source>
        <dbReference type="SAM" id="SignalP"/>
    </source>
</evidence>
<evidence type="ECO:0000313" key="4">
    <source>
        <dbReference type="Proteomes" id="UP001331561"/>
    </source>
</evidence>
<protein>
    <submittedName>
        <fullName evidence="3">Uncharacterized protein</fullName>
    </submittedName>
</protein>
<sequence length="259" mass="26255">MRPLLLPLGLSIVLLGSMVAAMAQVVTQDGEPVRLGTGEAQSTPVVEPAPAAAPAPRPQSEPVAPPVPAAQSAPAAQSTPAEQSAPQAATAEQSAPAEAPPPAAVAAEQTPVGLPAEAVPDLPREAPVAPAPRPAVAPPAVPRVPPVVAPAVLPASKSAAGEVRPIVPPPPPKPLPKAPASNLAHSAAPVVIPEGPAWTKGCKAIQMQGSALMCDADALLTGPSDKVQVYVRSANDVAREGRFIVRESLPMRYRFFLLQ</sequence>
<dbReference type="EMBL" id="JAYXHS010000001">
    <property type="protein sequence ID" value="MEC5384673.1"/>
    <property type="molecule type" value="Genomic_DNA"/>
</dbReference>
<feature type="compositionally biased region" description="Pro residues" evidence="1">
    <location>
        <begin position="166"/>
        <end position="177"/>
    </location>
</feature>
<organism evidence="3 4">
    <name type="scientific">Uliginosibacterium silvisoli</name>
    <dbReference type="NCBI Taxonomy" id="3114758"/>
    <lineage>
        <taxon>Bacteria</taxon>
        <taxon>Pseudomonadati</taxon>
        <taxon>Pseudomonadota</taxon>
        <taxon>Betaproteobacteria</taxon>
        <taxon>Rhodocyclales</taxon>
        <taxon>Zoogloeaceae</taxon>
        <taxon>Uliginosibacterium</taxon>
    </lineage>
</organism>
<gene>
    <name evidence="3" type="ORF">VVD49_03005</name>
</gene>